<evidence type="ECO:0008006" key="4">
    <source>
        <dbReference type="Google" id="ProtNLM"/>
    </source>
</evidence>
<dbReference type="Proteomes" id="UP000053675">
    <property type="component" value="Unassembled WGS sequence"/>
</dbReference>
<keyword evidence="1" id="KW-0472">Membrane</keyword>
<evidence type="ECO:0000313" key="3">
    <source>
        <dbReference type="Proteomes" id="UP000053675"/>
    </source>
</evidence>
<keyword evidence="1" id="KW-1133">Transmembrane helix</keyword>
<reference evidence="2 3" key="1">
    <citation type="submission" date="2014-05" db="EMBL/GenBank/DDBJ databases">
        <title>Draft Genome Sequence of Nitratireductor basaltis Strain UMTGB225, A Marine Bacterium Isolated from Green Barrel Tunicate.</title>
        <authorList>
            <person name="Gan H.Y."/>
        </authorList>
    </citation>
    <scope>NUCLEOTIDE SEQUENCE [LARGE SCALE GENOMIC DNA]</scope>
    <source>
        <strain evidence="2 3">UMTGB225</strain>
    </source>
</reference>
<comment type="caution">
    <text evidence="2">The sequence shown here is derived from an EMBL/GenBank/DDBJ whole genome shotgun (WGS) entry which is preliminary data.</text>
</comment>
<evidence type="ECO:0000256" key="1">
    <source>
        <dbReference type="SAM" id="Phobius"/>
    </source>
</evidence>
<protein>
    <recommendedName>
        <fullName evidence="4">Transmembrane protein</fullName>
    </recommendedName>
</protein>
<dbReference type="EMBL" id="JMQM01000002">
    <property type="protein sequence ID" value="KFB08429.1"/>
    <property type="molecule type" value="Genomic_DNA"/>
</dbReference>
<dbReference type="PATRIC" id="fig|472175.3.peg.2673"/>
<keyword evidence="1" id="KW-0812">Transmembrane</keyword>
<gene>
    <name evidence="2" type="ORF">EL18_02680</name>
</gene>
<dbReference type="AlphaFoldDB" id="A0A084U643"/>
<proteinExistence type="predicted"/>
<accession>A0A084U643</accession>
<name>A0A084U643_9HYPH</name>
<feature type="transmembrane region" description="Helical" evidence="1">
    <location>
        <begin position="80"/>
        <end position="101"/>
    </location>
</feature>
<keyword evidence="3" id="KW-1185">Reference proteome</keyword>
<organism evidence="2 3">
    <name type="scientific">Nitratireductor basaltis</name>
    <dbReference type="NCBI Taxonomy" id="472175"/>
    <lineage>
        <taxon>Bacteria</taxon>
        <taxon>Pseudomonadati</taxon>
        <taxon>Pseudomonadota</taxon>
        <taxon>Alphaproteobacteria</taxon>
        <taxon>Hyphomicrobiales</taxon>
        <taxon>Phyllobacteriaceae</taxon>
        <taxon>Nitratireductor</taxon>
    </lineage>
</organism>
<evidence type="ECO:0000313" key="2">
    <source>
        <dbReference type="EMBL" id="KFB08429.1"/>
    </source>
</evidence>
<dbReference type="RefSeq" id="WP_036485151.1">
    <property type="nucleotide sequence ID" value="NZ_JMQM01000002.1"/>
</dbReference>
<feature type="transmembrane region" description="Helical" evidence="1">
    <location>
        <begin position="39"/>
        <end position="68"/>
    </location>
</feature>
<sequence length="148" mass="16217">MIELAGCSGAEVQDIIPVAICLSEVASAAITRDPVTFSAVGVCILLTLLLGRSLAITLSVLLAAIVLWHQSENWMNGPEMRLVSGALLAALLLLWLGLLNYRRLFRRQRKEIAALVSANDATQERLDREITWRRAAEPVEQEPEEPGS</sequence>